<evidence type="ECO:0000256" key="13">
    <source>
        <dbReference type="SAM" id="SignalP"/>
    </source>
</evidence>
<comment type="similarity">
    <text evidence="2">Belongs to the TonB-dependent receptor family. Hemoglobin/haptoglobin binding protein subfamily.</text>
</comment>
<evidence type="ECO:0000256" key="10">
    <source>
        <dbReference type="ARBA" id="ARBA00023237"/>
    </source>
</evidence>
<evidence type="ECO:0000256" key="5">
    <source>
        <dbReference type="ARBA" id="ARBA00022692"/>
    </source>
</evidence>
<feature type="signal peptide" evidence="13">
    <location>
        <begin position="1"/>
        <end position="21"/>
    </location>
</feature>
<dbReference type="EMBL" id="JACZZA010000013">
    <property type="protein sequence ID" value="MBE1162427.1"/>
    <property type="molecule type" value="Genomic_DNA"/>
</dbReference>
<evidence type="ECO:0000256" key="4">
    <source>
        <dbReference type="ARBA" id="ARBA00022452"/>
    </source>
</evidence>
<dbReference type="InterPro" id="IPR037066">
    <property type="entry name" value="Plug_dom_sf"/>
</dbReference>
<keyword evidence="5 11" id="KW-0812">Transmembrane</keyword>
<dbReference type="RefSeq" id="WP_192557265.1">
    <property type="nucleotide sequence ID" value="NZ_JACZZA010000013.1"/>
</dbReference>
<accession>A0ABR9GEH0</accession>
<dbReference type="NCBIfam" id="TIGR01785">
    <property type="entry name" value="TonB-hemin"/>
    <property type="match status" value="1"/>
</dbReference>
<comment type="subcellular location">
    <subcellularLocation>
        <location evidence="1 11">Cell outer membrane</location>
        <topology evidence="1 11">Multi-pass membrane protein</topology>
    </subcellularLocation>
</comment>
<evidence type="ECO:0000256" key="9">
    <source>
        <dbReference type="ARBA" id="ARBA00023170"/>
    </source>
</evidence>
<keyword evidence="10 11" id="KW-0998">Cell outer membrane</keyword>
<dbReference type="InterPro" id="IPR036942">
    <property type="entry name" value="Beta-barrel_TonB_sf"/>
</dbReference>
<evidence type="ECO:0000256" key="12">
    <source>
        <dbReference type="RuleBase" id="RU003357"/>
    </source>
</evidence>
<dbReference type="SUPFAM" id="SSF56935">
    <property type="entry name" value="Porins"/>
    <property type="match status" value="1"/>
</dbReference>
<keyword evidence="3 11" id="KW-0813">Transport</keyword>
<dbReference type="NCBIfam" id="TIGR01786">
    <property type="entry name" value="TonB-hemlactrns"/>
    <property type="match status" value="1"/>
</dbReference>
<evidence type="ECO:0000256" key="2">
    <source>
        <dbReference type="ARBA" id="ARBA00008143"/>
    </source>
</evidence>
<keyword evidence="4 11" id="KW-1134">Transmembrane beta strand</keyword>
<dbReference type="InterPro" id="IPR039426">
    <property type="entry name" value="TonB-dep_rcpt-like"/>
</dbReference>
<dbReference type="PANTHER" id="PTHR30069:SF29">
    <property type="entry name" value="HEMOGLOBIN AND HEMOGLOBIN-HAPTOGLOBIN-BINDING PROTEIN 1-RELATED"/>
    <property type="match status" value="1"/>
</dbReference>
<sequence>MLRFTPLAVFITAALSFSAHAADTTAAPVPQASNTTQLPGVQVTAASPSVLLNVPGTTTVIGRQQMDRHLVTTIRSLVEYEPGVSAIGSPGRFGLDSFNIRGLSGNRTHIDIDGVSLPDSFGADVAGGSFRAGRNFIDLDEIKQVEIVRGPSSALYPSDALGGVVSLTTKDPADYLRPGKDVYSALKEQYDSTDRSLSTTATLAGGDRRNSIMFVFNHRAGHETQDMGEVGGVGNTRTRPDPQDYTLNGFLGKYVHTADSGRVDRFIVDGSQMSTRTDGLSQLMPAFGATPSYYYSQDENQRVRASVGQWFPQLHSVLADTLDWHAYWQKSVTRTHTQTTYGPIDRYFESLPLQEKVFGGKLVATRHLGDGTAFGQTISDGVELSRTSAQSNVGGYGVNMLTGASGSSDAFMPGNYPLHLIPDSATYRYALFGQDEISLFDERLLITPGVRADRYEYKPDNDALYLKYNSGFVQSNYEQNHVSPKLGVIWRFTDTLSAYANFDYGFRPPLYSEIAGAWNEQPVAGVNIAYLPNPNLRAETSRGAEFGLRGKGDAGWFNVDGHYNAYRNFIWSGYALAPNAVPAWAYQIAPGAFFNEFFQAVNARKAYIKGLEATGALQLAHFSDALKGWSLKGSAALASGRLIQPGDSGYTPLNTVDPAKLVAGVSYDAEHWGAELVGTAVRRHTRLSDPSIFRPPGYGKLDLYAHYTPTDYLELYAGIGNLTNRKYWDWGNLNSGALGNLISGNGLNDAGTASLPADRFTMPGRTFSVAARIAY</sequence>
<evidence type="ECO:0000256" key="7">
    <source>
        <dbReference type="ARBA" id="ARBA00023077"/>
    </source>
</evidence>
<keyword evidence="6 13" id="KW-0732">Signal</keyword>
<organism evidence="16 17">
    <name type="scientific">Dyella acidiphila</name>
    <dbReference type="NCBI Taxonomy" id="2775866"/>
    <lineage>
        <taxon>Bacteria</taxon>
        <taxon>Pseudomonadati</taxon>
        <taxon>Pseudomonadota</taxon>
        <taxon>Gammaproteobacteria</taxon>
        <taxon>Lysobacterales</taxon>
        <taxon>Rhodanobacteraceae</taxon>
        <taxon>Dyella</taxon>
    </lineage>
</organism>
<dbReference type="Proteomes" id="UP000651010">
    <property type="component" value="Unassembled WGS sequence"/>
</dbReference>
<evidence type="ECO:0000256" key="3">
    <source>
        <dbReference type="ARBA" id="ARBA00022448"/>
    </source>
</evidence>
<evidence type="ECO:0000313" key="17">
    <source>
        <dbReference type="Proteomes" id="UP000651010"/>
    </source>
</evidence>
<evidence type="ECO:0000256" key="6">
    <source>
        <dbReference type="ARBA" id="ARBA00022729"/>
    </source>
</evidence>
<name>A0ABR9GEH0_9GAMM</name>
<evidence type="ECO:0000256" key="11">
    <source>
        <dbReference type="PROSITE-ProRule" id="PRU01360"/>
    </source>
</evidence>
<dbReference type="CDD" id="cd01347">
    <property type="entry name" value="ligand_gated_channel"/>
    <property type="match status" value="1"/>
</dbReference>
<evidence type="ECO:0000313" key="16">
    <source>
        <dbReference type="EMBL" id="MBE1162427.1"/>
    </source>
</evidence>
<dbReference type="Pfam" id="PF07715">
    <property type="entry name" value="Plug"/>
    <property type="match status" value="1"/>
</dbReference>
<feature type="domain" description="TonB-dependent receptor-like beta-barrel" evidence="14">
    <location>
        <begin position="274"/>
        <end position="722"/>
    </location>
</feature>
<dbReference type="InterPro" id="IPR010949">
    <property type="entry name" value="TonB_Hb/transfer/lactofer_rcpt"/>
</dbReference>
<dbReference type="PROSITE" id="PS52016">
    <property type="entry name" value="TONB_DEPENDENT_REC_3"/>
    <property type="match status" value="1"/>
</dbReference>
<evidence type="ECO:0000256" key="8">
    <source>
        <dbReference type="ARBA" id="ARBA00023136"/>
    </source>
</evidence>
<dbReference type="Gene3D" id="2.170.130.10">
    <property type="entry name" value="TonB-dependent receptor, plug domain"/>
    <property type="match status" value="1"/>
</dbReference>
<evidence type="ECO:0000259" key="14">
    <source>
        <dbReference type="Pfam" id="PF00593"/>
    </source>
</evidence>
<keyword evidence="8 11" id="KW-0472">Membrane</keyword>
<gene>
    <name evidence="16" type="ORF">IGX34_18735</name>
</gene>
<dbReference type="Pfam" id="PF00593">
    <property type="entry name" value="TonB_dep_Rec_b-barrel"/>
    <property type="match status" value="1"/>
</dbReference>
<reference evidence="16 17" key="1">
    <citation type="submission" date="2020-09" db="EMBL/GenBank/DDBJ databases">
        <title>Dyella sp. 7MK23 isolated from forest soil.</title>
        <authorList>
            <person name="Fu J."/>
        </authorList>
    </citation>
    <scope>NUCLEOTIDE SEQUENCE [LARGE SCALE GENOMIC DNA]</scope>
    <source>
        <strain evidence="16 17">7MK23</strain>
    </source>
</reference>
<keyword evidence="9 16" id="KW-0675">Receptor</keyword>
<feature type="domain" description="TonB-dependent receptor plug" evidence="15">
    <location>
        <begin position="52"/>
        <end position="164"/>
    </location>
</feature>
<dbReference type="InterPro" id="IPR011276">
    <property type="entry name" value="TonB_haem/Hb_rcpt"/>
</dbReference>
<dbReference type="InterPro" id="IPR012910">
    <property type="entry name" value="Plug_dom"/>
</dbReference>
<dbReference type="Gene3D" id="2.40.170.20">
    <property type="entry name" value="TonB-dependent receptor, beta-barrel domain"/>
    <property type="match status" value="1"/>
</dbReference>
<evidence type="ECO:0000259" key="15">
    <source>
        <dbReference type="Pfam" id="PF07715"/>
    </source>
</evidence>
<evidence type="ECO:0000256" key="1">
    <source>
        <dbReference type="ARBA" id="ARBA00004571"/>
    </source>
</evidence>
<comment type="caution">
    <text evidence="16">The sequence shown here is derived from an EMBL/GenBank/DDBJ whole genome shotgun (WGS) entry which is preliminary data.</text>
</comment>
<dbReference type="PANTHER" id="PTHR30069">
    <property type="entry name" value="TONB-DEPENDENT OUTER MEMBRANE RECEPTOR"/>
    <property type="match status" value="1"/>
</dbReference>
<keyword evidence="17" id="KW-1185">Reference proteome</keyword>
<keyword evidence="7 12" id="KW-0798">TonB box</keyword>
<dbReference type="InterPro" id="IPR000531">
    <property type="entry name" value="Beta-barrel_TonB"/>
</dbReference>
<feature type="chain" id="PRO_5046658019" evidence="13">
    <location>
        <begin position="22"/>
        <end position="775"/>
    </location>
</feature>
<protein>
    <submittedName>
        <fullName evidence="16">TonB-dependent hemoglobin/transferrin/lactoferrin family receptor</fullName>
    </submittedName>
</protein>
<proteinExistence type="inferred from homology"/>